<evidence type="ECO:0000313" key="2">
    <source>
        <dbReference type="Proteomes" id="UP001501771"/>
    </source>
</evidence>
<protein>
    <recommendedName>
        <fullName evidence="3">DUF2550 family protein</fullName>
    </recommendedName>
</protein>
<sequence>MLVRYRWAVLGLVLLLVAVAFVGFRAGRSRVATEEVRCLALQAQIGCTLNDGWDVSVPLDVSWTDSNGAFHESGRPDWVGC</sequence>
<dbReference type="Proteomes" id="UP001501771">
    <property type="component" value="Unassembled WGS sequence"/>
</dbReference>
<evidence type="ECO:0000313" key="1">
    <source>
        <dbReference type="EMBL" id="GAA2145132.1"/>
    </source>
</evidence>
<gene>
    <name evidence="1" type="ORF">GCM10009844_19470</name>
</gene>
<name>A0ABN2ZPQ9_9ACTN</name>
<accession>A0ABN2ZPQ9</accession>
<evidence type="ECO:0008006" key="3">
    <source>
        <dbReference type="Google" id="ProtNLM"/>
    </source>
</evidence>
<comment type="caution">
    <text evidence="1">The sequence shown here is derived from an EMBL/GenBank/DDBJ whole genome shotgun (WGS) entry which is preliminary data.</text>
</comment>
<keyword evidence="2" id="KW-1185">Reference proteome</keyword>
<proteinExistence type="predicted"/>
<reference evidence="1 2" key="1">
    <citation type="journal article" date="2019" name="Int. J. Syst. Evol. Microbiol.">
        <title>The Global Catalogue of Microorganisms (GCM) 10K type strain sequencing project: providing services to taxonomists for standard genome sequencing and annotation.</title>
        <authorList>
            <consortium name="The Broad Institute Genomics Platform"/>
            <consortium name="The Broad Institute Genome Sequencing Center for Infectious Disease"/>
            <person name="Wu L."/>
            <person name="Ma J."/>
        </authorList>
    </citation>
    <scope>NUCLEOTIDE SEQUENCE [LARGE SCALE GENOMIC DNA]</scope>
    <source>
        <strain evidence="1 2">JCM 16022</strain>
    </source>
</reference>
<dbReference type="EMBL" id="BAAAQR010000005">
    <property type="protein sequence ID" value="GAA2145132.1"/>
    <property type="molecule type" value="Genomic_DNA"/>
</dbReference>
<organism evidence="1 2">
    <name type="scientific">Nocardioides koreensis</name>
    <dbReference type="NCBI Taxonomy" id="433651"/>
    <lineage>
        <taxon>Bacteria</taxon>
        <taxon>Bacillati</taxon>
        <taxon>Actinomycetota</taxon>
        <taxon>Actinomycetes</taxon>
        <taxon>Propionibacteriales</taxon>
        <taxon>Nocardioidaceae</taxon>
        <taxon>Nocardioides</taxon>
    </lineage>
</organism>